<feature type="compositionally biased region" description="Low complexity" evidence="1">
    <location>
        <begin position="295"/>
        <end position="316"/>
    </location>
</feature>
<evidence type="ECO:0008006" key="5">
    <source>
        <dbReference type="Google" id="ProtNLM"/>
    </source>
</evidence>
<keyword evidence="2" id="KW-1133">Transmembrane helix</keyword>
<comment type="caution">
    <text evidence="3">The sequence shown here is derived from an EMBL/GenBank/DDBJ whole genome shotgun (WGS) entry which is preliminary data.</text>
</comment>
<sequence length="439" mass="47997">MSNGTLYSNEDASYTTRNGLNFSLYQDLNQINVSDIGNGGADSIEECLEKCSLLYLNTCGAAAFDASAKKCFYKDTNVTVAGAISHGSWTLGVANRTQLQQLPPTCNNSGKTQTTRNGLNFSVYCYQDMAGFDLCPDDAPQCRAQSRGMPRVLLNEASALHRRGMGLLSRNWISKLLSQEYYCSKFRQMLLQAAPSDCLSRSNTNILANNNIFTLACDEDRSGNNITVLHAESIESCADSCGRISGENPKCLGAVFDTKMQGGHENCYLKSAIGGRLPDQGGFIFASRQDSVPSNISNATNNTTSNTSSPTTNVLSGTSTSTADPNSVLGKNTSSTTTVIAPIVGAVFGVAITLALVCWWWRLRRRRQEHEDISITKNVSGDLISQQEQKRLASRLQREAFSKPELSVEGQKYELDNAPMQFELNGESRQHELHENPRE</sequence>
<dbReference type="Proteomes" id="UP000701801">
    <property type="component" value="Unassembled WGS sequence"/>
</dbReference>
<evidence type="ECO:0000313" key="4">
    <source>
        <dbReference type="Proteomes" id="UP000701801"/>
    </source>
</evidence>
<name>A0A9N9QB92_9HELO</name>
<organism evidence="3 4">
    <name type="scientific">Hymenoscyphus albidus</name>
    <dbReference type="NCBI Taxonomy" id="595503"/>
    <lineage>
        <taxon>Eukaryota</taxon>
        <taxon>Fungi</taxon>
        <taxon>Dikarya</taxon>
        <taxon>Ascomycota</taxon>
        <taxon>Pezizomycotina</taxon>
        <taxon>Leotiomycetes</taxon>
        <taxon>Helotiales</taxon>
        <taxon>Helotiaceae</taxon>
        <taxon>Hymenoscyphus</taxon>
    </lineage>
</organism>
<gene>
    <name evidence="3" type="ORF">HYALB_00003855</name>
</gene>
<evidence type="ECO:0000256" key="2">
    <source>
        <dbReference type="SAM" id="Phobius"/>
    </source>
</evidence>
<evidence type="ECO:0000313" key="3">
    <source>
        <dbReference type="EMBL" id="CAG8981257.1"/>
    </source>
</evidence>
<keyword evidence="4" id="KW-1185">Reference proteome</keyword>
<protein>
    <recommendedName>
        <fullName evidence="5">Apple domain-containing protein</fullName>
    </recommendedName>
</protein>
<reference evidence="3" key="1">
    <citation type="submission" date="2021-07" db="EMBL/GenBank/DDBJ databases">
        <authorList>
            <person name="Durling M."/>
        </authorList>
    </citation>
    <scope>NUCLEOTIDE SEQUENCE</scope>
</reference>
<evidence type="ECO:0000256" key="1">
    <source>
        <dbReference type="SAM" id="MobiDB-lite"/>
    </source>
</evidence>
<dbReference type="AlphaFoldDB" id="A0A9N9QB92"/>
<dbReference type="OrthoDB" id="3943216at2759"/>
<keyword evidence="2" id="KW-0812">Transmembrane</keyword>
<dbReference type="EMBL" id="CAJVRM010000462">
    <property type="protein sequence ID" value="CAG8981257.1"/>
    <property type="molecule type" value="Genomic_DNA"/>
</dbReference>
<proteinExistence type="predicted"/>
<feature type="transmembrane region" description="Helical" evidence="2">
    <location>
        <begin position="339"/>
        <end position="361"/>
    </location>
</feature>
<accession>A0A9N9QB92</accession>
<feature type="region of interest" description="Disordered" evidence="1">
    <location>
        <begin position="295"/>
        <end position="332"/>
    </location>
</feature>
<keyword evidence="2" id="KW-0472">Membrane</keyword>
<feature type="compositionally biased region" description="Polar residues" evidence="1">
    <location>
        <begin position="317"/>
        <end position="332"/>
    </location>
</feature>